<evidence type="ECO:0000313" key="7">
    <source>
        <dbReference type="Ensembl" id="ENSFTIP00000008540.1"/>
    </source>
</evidence>
<dbReference type="PANTHER" id="PTHR21584:SF1">
    <property type="entry name" value="PROLINE_SERINE-RICH COILED-COIL PROTEIN 1"/>
    <property type="match status" value="1"/>
</dbReference>
<comment type="subcellular location">
    <subcellularLocation>
        <location evidence="1">Cytoplasm</location>
        <location evidence="1">Cytoskeleton</location>
    </subcellularLocation>
</comment>
<dbReference type="GO" id="GO:0005876">
    <property type="term" value="C:spindle microtubule"/>
    <property type="evidence" value="ECO:0007669"/>
    <property type="project" value="TreeGrafter"/>
</dbReference>
<dbReference type="Pfam" id="PF15259">
    <property type="entry name" value="GTSE1_N"/>
    <property type="match status" value="1"/>
</dbReference>
<dbReference type="Proteomes" id="UP000694562">
    <property type="component" value="Unplaced"/>
</dbReference>
<dbReference type="OrthoDB" id="9448335at2759"/>
<evidence type="ECO:0000256" key="2">
    <source>
        <dbReference type="ARBA" id="ARBA00022490"/>
    </source>
</evidence>
<reference evidence="7" key="1">
    <citation type="submission" date="2025-08" db="UniProtKB">
        <authorList>
            <consortium name="Ensembl"/>
        </authorList>
    </citation>
    <scope>IDENTIFICATION</scope>
</reference>
<feature type="domain" description="G2 and S phase-expressed protein 1 N-terminal" evidence="6">
    <location>
        <begin position="34"/>
        <end position="67"/>
    </location>
</feature>
<organism evidence="7 8">
    <name type="scientific">Falco tinnunculus</name>
    <name type="common">Common kestrel</name>
    <dbReference type="NCBI Taxonomy" id="100819"/>
    <lineage>
        <taxon>Eukaryota</taxon>
        <taxon>Metazoa</taxon>
        <taxon>Chordata</taxon>
        <taxon>Craniata</taxon>
        <taxon>Vertebrata</taxon>
        <taxon>Euteleostomi</taxon>
        <taxon>Archelosauria</taxon>
        <taxon>Archosauria</taxon>
        <taxon>Dinosauria</taxon>
        <taxon>Saurischia</taxon>
        <taxon>Theropoda</taxon>
        <taxon>Coelurosauria</taxon>
        <taxon>Aves</taxon>
        <taxon>Neognathae</taxon>
        <taxon>Neoaves</taxon>
        <taxon>Telluraves</taxon>
        <taxon>Australaves</taxon>
        <taxon>Falconiformes</taxon>
        <taxon>Falconidae</taxon>
        <taxon>Falco</taxon>
    </lineage>
</organism>
<keyword evidence="3" id="KW-0597">Phosphoprotein</keyword>
<dbReference type="Ensembl" id="ENSFTIT00000008919.1">
    <property type="protein sequence ID" value="ENSFTIP00000008540.1"/>
    <property type="gene ID" value="ENSFTIG00000005777.1"/>
</dbReference>
<dbReference type="GO" id="GO:0007080">
    <property type="term" value="P:mitotic metaphase chromosome alignment"/>
    <property type="evidence" value="ECO:0007669"/>
    <property type="project" value="TreeGrafter"/>
</dbReference>
<feature type="region of interest" description="Disordered" evidence="5">
    <location>
        <begin position="67"/>
        <end position="149"/>
    </location>
</feature>
<evidence type="ECO:0000256" key="4">
    <source>
        <dbReference type="ARBA" id="ARBA00023212"/>
    </source>
</evidence>
<proteinExistence type="predicted"/>
<keyword evidence="8" id="KW-1185">Reference proteome</keyword>
<reference evidence="7" key="2">
    <citation type="submission" date="2025-09" db="UniProtKB">
        <authorList>
            <consortium name="Ensembl"/>
        </authorList>
    </citation>
    <scope>IDENTIFICATION</scope>
</reference>
<evidence type="ECO:0000256" key="1">
    <source>
        <dbReference type="ARBA" id="ARBA00004245"/>
    </source>
</evidence>
<dbReference type="PANTHER" id="PTHR21584">
    <property type="entry name" value="DIFFERENTIAL DISPLAY AND ACTIVATED BY P53 DDA3 /G2 S PHASE EXPRESSED 1"/>
    <property type="match status" value="1"/>
</dbReference>
<feature type="compositionally biased region" description="Pro residues" evidence="5">
    <location>
        <begin position="103"/>
        <end position="115"/>
    </location>
</feature>
<dbReference type="InterPro" id="IPR032768">
    <property type="entry name" value="GTSE1_N"/>
</dbReference>
<evidence type="ECO:0000256" key="3">
    <source>
        <dbReference type="ARBA" id="ARBA00022553"/>
    </source>
</evidence>
<feature type="region of interest" description="Disordered" evidence="5">
    <location>
        <begin position="1"/>
        <end position="51"/>
    </location>
</feature>
<accession>A0A8C4U9M9</accession>
<name>A0A8C4U9M9_FALTI</name>
<protein>
    <recommendedName>
        <fullName evidence="6">G2 and S phase-expressed protein 1 N-terminal domain-containing protein</fullName>
    </recommendedName>
</protein>
<keyword evidence="4" id="KW-0206">Cytoskeleton</keyword>
<dbReference type="AlphaFoldDB" id="A0A8C4U9M9"/>
<evidence type="ECO:0000259" key="6">
    <source>
        <dbReference type="Pfam" id="PF15259"/>
    </source>
</evidence>
<evidence type="ECO:0000256" key="5">
    <source>
        <dbReference type="SAM" id="MobiDB-lite"/>
    </source>
</evidence>
<dbReference type="GO" id="GO:0000922">
    <property type="term" value="C:spindle pole"/>
    <property type="evidence" value="ECO:0007669"/>
    <property type="project" value="TreeGrafter"/>
</dbReference>
<dbReference type="InterPro" id="IPR026657">
    <property type="entry name" value="DDA3/GTSE-1"/>
</dbReference>
<keyword evidence="2" id="KW-0963">Cytoplasm</keyword>
<dbReference type="GO" id="GO:0008017">
    <property type="term" value="F:microtubule binding"/>
    <property type="evidence" value="ECO:0007669"/>
    <property type="project" value="TreeGrafter"/>
</dbReference>
<evidence type="ECO:0000313" key="8">
    <source>
        <dbReference type="Proteomes" id="UP000694562"/>
    </source>
</evidence>
<sequence length="149" mass="15508">MGDLSPCSQGFGGHGGTSHPMDGEEEEDEGEAGARAGGGSGRWSPLHGARLEEMVREATRLAAQLEQCHLSPSARHGPRSPRRETFVVKDSPVRALLPTVEPRGPPPATTRPPAKPRGAPTATTIPSTRKVGGTSGGSQYGPTRCSHQG</sequence>